<dbReference type="GO" id="GO:0019674">
    <property type="term" value="P:NAD+ metabolic process"/>
    <property type="evidence" value="ECO:0007669"/>
    <property type="project" value="InterPro"/>
</dbReference>
<keyword evidence="6" id="KW-0963">Cytoplasm</keyword>
<keyword evidence="8" id="KW-1185">Reference proteome</keyword>
<dbReference type="Gene3D" id="3.40.50.10330">
    <property type="entry name" value="Probable inorganic polyphosphate/atp-NAD kinase, domain 1"/>
    <property type="match status" value="1"/>
</dbReference>
<comment type="cofactor">
    <cofactor evidence="6">
        <name>a divalent metal cation</name>
        <dbReference type="ChEBI" id="CHEBI:60240"/>
    </cofactor>
</comment>
<dbReference type="GO" id="GO:0006741">
    <property type="term" value="P:NADP+ biosynthetic process"/>
    <property type="evidence" value="ECO:0007669"/>
    <property type="project" value="UniProtKB-UniRule"/>
</dbReference>
<comment type="caution">
    <text evidence="6">Lacks conserved residue(s) required for the propagation of feature annotation.</text>
</comment>
<keyword evidence="1 6" id="KW-0808">Transferase</keyword>
<dbReference type="InterPro" id="IPR017437">
    <property type="entry name" value="ATP-NAD_kinase_PpnK-typ_C"/>
</dbReference>
<dbReference type="PANTHER" id="PTHR20275:SF0">
    <property type="entry name" value="NAD KINASE"/>
    <property type="match status" value="1"/>
</dbReference>
<protein>
    <recommendedName>
        <fullName evidence="6">NAD kinase</fullName>
        <ecNumber evidence="6">2.7.1.23</ecNumber>
    </recommendedName>
    <alternativeName>
        <fullName evidence="6">ATP-dependent NAD kinase</fullName>
    </alternativeName>
</protein>
<dbReference type="GO" id="GO:0005524">
    <property type="term" value="F:ATP binding"/>
    <property type="evidence" value="ECO:0007669"/>
    <property type="project" value="UniProtKB-KW"/>
</dbReference>
<evidence type="ECO:0000256" key="6">
    <source>
        <dbReference type="HAMAP-Rule" id="MF_00361"/>
    </source>
</evidence>
<dbReference type="PANTHER" id="PTHR20275">
    <property type="entry name" value="NAD KINASE"/>
    <property type="match status" value="1"/>
</dbReference>
<feature type="binding site" evidence="6">
    <location>
        <position position="177"/>
    </location>
    <ligand>
        <name>NAD(+)</name>
        <dbReference type="ChEBI" id="CHEBI:57540"/>
    </ligand>
</feature>
<comment type="subcellular location">
    <subcellularLocation>
        <location evidence="6">Cytoplasm</location>
    </subcellularLocation>
</comment>
<dbReference type="InterPro" id="IPR016064">
    <property type="entry name" value="NAD/diacylglycerol_kinase_sf"/>
</dbReference>
<evidence type="ECO:0000313" key="8">
    <source>
        <dbReference type="Proteomes" id="UP000243679"/>
    </source>
</evidence>
<dbReference type="KEGG" id="ntt:TAO_1434"/>
<keyword evidence="4 6" id="KW-0520">NAD</keyword>
<dbReference type="GO" id="GO:0003951">
    <property type="term" value="F:NAD+ kinase activity"/>
    <property type="evidence" value="ECO:0007669"/>
    <property type="project" value="UniProtKB-UniRule"/>
</dbReference>
<reference evidence="7 8" key="1">
    <citation type="journal article" date="2017" name="ISME J.">
        <title>An acid-tolerant ammonia-oxidizing ?-proteobacterium from soil.</title>
        <authorList>
            <person name="Hayatsu M."/>
            <person name="Tago K."/>
            <person name="Uchiyama I."/>
            <person name="Toyoda A."/>
            <person name="Wang Y."/>
            <person name="Shimomura Y."/>
            <person name="Okubo T."/>
            <person name="Kurisu F."/>
            <person name="Hirono Y."/>
            <person name="Nonaka K."/>
            <person name="Akiyama H."/>
            <person name="Itoh T."/>
            <person name="Takami H."/>
        </authorList>
    </citation>
    <scope>NUCLEOTIDE SEQUENCE [LARGE SCALE GENOMIC DNA]</scope>
    <source>
        <strain evidence="7 8">TAO100</strain>
    </source>
</reference>
<comment type="catalytic activity">
    <reaction evidence="5 6">
        <text>NAD(+) + ATP = ADP + NADP(+) + H(+)</text>
        <dbReference type="Rhea" id="RHEA:18629"/>
        <dbReference type="ChEBI" id="CHEBI:15378"/>
        <dbReference type="ChEBI" id="CHEBI:30616"/>
        <dbReference type="ChEBI" id="CHEBI:57540"/>
        <dbReference type="ChEBI" id="CHEBI:58349"/>
        <dbReference type="ChEBI" id="CHEBI:456216"/>
        <dbReference type="EC" id="2.7.1.23"/>
    </reaction>
</comment>
<dbReference type="AlphaFoldDB" id="A0A1Q2SNU3"/>
<dbReference type="Proteomes" id="UP000243679">
    <property type="component" value="Chromosome"/>
</dbReference>
<feature type="binding site" evidence="6">
    <location>
        <position position="248"/>
    </location>
    <ligand>
        <name>NAD(+)</name>
        <dbReference type="ChEBI" id="CHEBI:57540"/>
    </ligand>
</feature>
<dbReference type="GO" id="GO:0051287">
    <property type="term" value="F:NAD binding"/>
    <property type="evidence" value="ECO:0007669"/>
    <property type="project" value="UniProtKB-ARBA"/>
</dbReference>
<feature type="binding site" evidence="6">
    <location>
        <begin position="73"/>
        <end position="74"/>
    </location>
    <ligand>
        <name>NAD(+)</name>
        <dbReference type="ChEBI" id="CHEBI:57540"/>
    </ligand>
</feature>
<comment type="similarity">
    <text evidence="6">Belongs to the NAD kinase family.</text>
</comment>
<feature type="binding site" evidence="6">
    <location>
        <begin position="147"/>
        <end position="148"/>
    </location>
    <ligand>
        <name>NAD(+)</name>
        <dbReference type="ChEBI" id="CHEBI:57540"/>
    </ligand>
</feature>
<evidence type="ECO:0000313" key="7">
    <source>
        <dbReference type="EMBL" id="BAW80804.1"/>
    </source>
</evidence>
<feature type="binding site" evidence="6">
    <location>
        <begin position="188"/>
        <end position="193"/>
    </location>
    <ligand>
        <name>NAD(+)</name>
        <dbReference type="ChEBI" id="CHEBI:57540"/>
    </ligand>
</feature>
<evidence type="ECO:0000256" key="2">
    <source>
        <dbReference type="ARBA" id="ARBA00022777"/>
    </source>
</evidence>
<name>A0A1Q2SNU3_9GAMM</name>
<dbReference type="Pfam" id="PF20143">
    <property type="entry name" value="NAD_kinase_C"/>
    <property type="match status" value="1"/>
</dbReference>
<evidence type="ECO:0000256" key="3">
    <source>
        <dbReference type="ARBA" id="ARBA00022857"/>
    </source>
</evidence>
<dbReference type="InterPro" id="IPR002504">
    <property type="entry name" value="NADK"/>
</dbReference>
<keyword evidence="6" id="KW-0547">Nucleotide-binding</keyword>
<dbReference type="HAMAP" id="MF_00361">
    <property type="entry name" value="NAD_kinase"/>
    <property type="match status" value="1"/>
</dbReference>
<dbReference type="Gene3D" id="2.60.200.30">
    <property type="entry name" value="Probable inorganic polyphosphate/atp-NAD kinase, domain 2"/>
    <property type="match status" value="1"/>
</dbReference>
<comment type="function">
    <text evidence="6">Involved in the regulation of the intracellular balance of NAD and NADP, and is a key enzyme in the biosynthesis of NADP. Catalyzes specifically the phosphorylation on 2'-hydroxyl of the adenosine moiety of NAD to yield NADP.</text>
</comment>
<organism evidence="7 8">
    <name type="scientific">Candidatus Nitrosoglobus terrae</name>
    <dbReference type="NCBI Taxonomy" id="1630141"/>
    <lineage>
        <taxon>Bacteria</taxon>
        <taxon>Pseudomonadati</taxon>
        <taxon>Pseudomonadota</taxon>
        <taxon>Gammaproteobacteria</taxon>
        <taxon>Chromatiales</taxon>
        <taxon>Chromatiaceae</taxon>
        <taxon>Candidatus Nitrosoglobus</taxon>
    </lineage>
</organism>
<feature type="binding site" evidence="6">
    <location>
        <position position="78"/>
    </location>
    <ligand>
        <name>NAD(+)</name>
        <dbReference type="ChEBI" id="CHEBI:57540"/>
    </ligand>
</feature>
<dbReference type="GO" id="GO:0046872">
    <property type="term" value="F:metal ion binding"/>
    <property type="evidence" value="ECO:0007669"/>
    <property type="project" value="UniProtKB-UniRule"/>
</dbReference>
<keyword evidence="6" id="KW-0067">ATP-binding</keyword>
<dbReference type="NCBIfam" id="NF002306">
    <property type="entry name" value="PRK01231.1"/>
    <property type="match status" value="1"/>
</dbReference>
<feature type="binding site" evidence="6">
    <location>
        <position position="175"/>
    </location>
    <ligand>
        <name>NAD(+)</name>
        <dbReference type="ChEBI" id="CHEBI:57540"/>
    </ligand>
</feature>
<proteinExistence type="inferred from homology"/>
<dbReference type="EC" id="2.7.1.23" evidence="6"/>
<keyword evidence="2 6" id="KW-0418">Kinase</keyword>
<dbReference type="EMBL" id="AP014836">
    <property type="protein sequence ID" value="BAW80804.1"/>
    <property type="molecule type" value="Genomic_DNA"/>
</dbReference>
<accession>A0A1Q2SNU3</accession>
<dbReference type="Pfam" id="PF01513">
    <property type="entry name" value="NAD_kinase"/>
    <property type="match status" value="1"/>
</dbReference>
<dbReference type="SUPFAM" id="SSF111331">
    <property type="entry name" value="NAD kinase/diacylglycerol kinase-like"/>
    <property type="match status" value="1"/>
</dbReference>
<dbReference type="OrthoDB" id="9774737at2"/>
<sequence length="293" mass="31912">MAKAFTTIGLIGKQKDPKIAESLQQVADFLVAKGLDLIIDQDTAALFPSQQWEAVALSELGQRCDLAIVVGGDGTLLHAARSLVDLNIPLLGIKLGRLGFLADVRLETLDPDLTEILEGKYQEEERFLIQADLEQDNRCSFIGTALNDVTIHFRQTVQIIEFEIYINGRFLSSQRSDGLVVATPTGSTAYALSAGGPILDVNLSGMVLVSICSHALSNRPLVLDAGCVVEVIISEHSTALSQVSCDGQPGIALKSGDKIKIYKDTSIVRLIHPENYDHYSILRAKLHWGKKFD</sequence>
<evidence type="ECO:0000256" key="1">
    <source>
        <dbReference type="ARBA" id="ARBA00022679"/>
    </source>
</evidence>
<dbReference type="InterPro" id="IPR017438">
    <property type="entry name" value="ATP-NAD_kinase_N"/>
</dbReference>
<evidence type="ECO:0000256" key="4">
    <source>
        <dbReference type="ARBA" id="ARBA00023027"/>
    </source>
</evidence>
<evidence type="ECO:0000256" key="5">
    <source>
        <dbReference type="ARBA" id="ARBA00047925"/>
    </source>
</evidence>
<dbReference type="GO" id="GO:0005737">
    <property type="term" value="C:cytoplasm"/>
    <property type="evidence" value="ECO:0007669"/>
    <property type="project" value="UniProtKB-SubCell"/>
</dbReference>
<dbReference type="RefSeq" id="WP_096527307.1">
    <property type="nucleotide sequence ID" value="NZ_AP014836.1"/>
</dbReference>
<keyword evidence="3 6" id="KW-0521">NADP</keyword>
<feature type="active site" description="Proton acceptor" evidence="6">
    <location>
        <position position="73"/>
    </location>
</feature>
<gene>
    <name evidence="6" type="primary">nadK</name>
    <name evidence="7" type="ORF">TAO_1434</name>
</gene>